<evidence type="ECO:0000256" key="7">
    <source>
        <dbReference type="ARBA" id="ARBA00023002"/>
    </source>
</evidence>
<reference evidence="13" key="1">
    <citation type="submission" date="2022-01" db="EMBL/GenBank/DDBJ databases">
        <authorList>
            <person name="King R."/>
        </authorList>
    </citation>
    <scope>NUCLEOTIDE SEQUENCE</scope>
</reference>
<dbReference type="EC" id="1.14.15.45" evidence="11"/>
<dbReference type="GO" id="GO:0031314">
    <property type="term" value="C:extrinsic component of mitochondrial inner membrane"/>
    <property type="evidence" value="ECO:0007669"/>
    <property type="project" value="UniProtKB-UniRule"/>
</dbReference>
<evidence type="ECO:0000256" key="4">
    <source>
        <dbReference type="ARBA" id="ARBA00022688"/>
    </source>
</evidence>
<sequence>MTTKIFLNSRCSLTSVAKPSFFNVIISGGGLIGQTMACALAKNPVFKNTNILLIESSSKKDYAQKDSYSNRVSSIAPTTIEFFEKLGIWKNIKRYQVMKDMKVWGYLSKDYINFEHDSNNPAYIVENDEIINAAVMENTKASNVKILYGSTIKDVTLNVGKRGRNHQIKLVDDSLYDTNLLIGADGANSFIRNVMGSDYINWNYKQFGIVATVLLSESNENNTAWQRFLPDGPIAILPLEKGISSLVWSLTESKAKQILKLPEEVFVDALNEALHSEPQKNEVAAIVNSCSKSLLGVFGPKSFSQPLIPPHIKSVVPKSIAAFPLSFGHCSQYYKDGVVLIGDSAHKVHPLAGQGVNIGFRDIQNLEAKLSQGVSDGRELGDAMDLKHYETEAQRHNIPLMAAIDALHWIYTSDNTILKAFGNVCFQFTESMRPLKTVMKQLAT</sequence>
<dbReference type="GO" id="GO:0016712">
    <property type="term" value="F:oxidoreductase activity, acting on paired donors, with incorporation or reduction of molecular oxygen, reduced flavin or flavoprotein as one donor, and incorporation of one atom of oxygen"/>
    <property type="evidence" value="ECO:0007669"/>
    <property type="project" value="UniProtKB-UniRule"/>
</dbReference>
<dbReference type="GO" id="GO:0120538">
    <property type="term" value="F:2-methoxy-6-polyprenolphenol 4-hydroxylase activity"/>
    <property type="evidence" value="ECO:0007669"/>
    <property type="project" value="UniProtKB-EC"/>
</dbReference>
<dbReference type="PROSITE" id="PS01304">
    <property type="entry name" value="UBIH"/>
    <property type="match status" value="1"/>
</dbReference>
<evidence type="ECO:0000256" key="1">
    <source>
        <dbReference type="ARBA" id="ARBA00001974"/>
    </source>
</evidence>
<keyword evidence="8 11" id="KW-0503">Monooxygenase</keyword>
<dbReference type="PANTHER" id="PTHR43876:SF7">
    <property type="entry name" value="UBIQUINONE BIOSYNTHESIS MONOOXYGENASE COQ6, MITOCHONDRIAL"/>
    <property type="match status" value="1"/>
</dbReference>
<dbReference type="Gene3D" id="3.50.50.60">
    <property type="entry name" value="FAD/NAD(P)-binding domain"/>
    <property type="match status" value="2"/>
</dbReference>
<evidence type="ECO:0000313" key="14">
    <source>
        <dbReference type="Proteomes" id="UP001152798"/>
    </source>
</evidence>
<protein>
    <recommendedName>
        <fullName evidence="11">Ubiquinone biosynthesis monooxygenase COQ6, mitochondrial</fullName>
        <ecNumber evidence="11">1.14.15.45</ecNumber>
    </recommendedName>
    <alternativeName>
        <fullName evidence="11">2-methoxy-6-polyprenolphenol 4-hydroxylase</fullName>
        <ecNumber evidence="11">1.14.15.46</ecNumber>
    </alternativeName>
</protein>
<comment type="subcellular location">
    <subcellularLocation>
        <location evidence="11">Mitochondrion inner membrane</location>
        <topology evidence="11">Peripheral membrane protein</topology>
        <orientation evidence="11">Matrix side</orientation>
    </subcellularLocation>
</comment>
<dbReference type="AlphaFoldDB" id="A0A9P0HKD4"/>
<dbReference type="InterPro" id="IPR002938">
    <property type="entry name" value="FAD-bd"/>
</dbReference>
<dbReference type="InterPro" id="IPR051205">
    <property type="entry name" value="UbiH/COQ6_monooxygenase"/>
</dbReference>
<evidence type="ECO:0000256" key="11">
    <source>
        <dbReference type="HAMAP-Rule" id="MF_03193"/>
    </source>
</evidence>
<keyword evidence="3 11" id="KW-0285">Flavoprotein</keyword>
<evidence type="ECO:0000256" key="5">
    <source>
        <dbReference type="ARBA" id="ARBA00022792"/>
    </source>
</evidence>
<dbReference type="InterPro" id="IPR018168">
    <property type="entry name" value="Ubi_Hdrlase_CS"/>
</dbReference>
<keyword evidence="14" id="KW-1185">Reference proteome</keyword>
<comment type="pathway">
    <text evidence="11">Cofactor biosynthesis; ubiquinone biosynthesis.</text>
</comment>
<comment type="similarity">
    <text evidence="2 11">Belongs to the UbiH/COQ6 family.</text>
</comment>
<gene>
    <name evidence="11" type="primary">coq6</name>
    <name evidence="13" type="ORF">NEZAVI_LOCUS12303</name>
</gene>
<feature type="domain" description="FAD-binding" evidence="12">
    <location>
        <begin position="23"/>
        <end position="285"/>
    </location>
</feature>
<evidence type="ECO:0000256" key="6">
    <source>
        <dbReference type="ARBA" id="ARBA00022827"/>
    </source>
</evidence>
<dbReference type="SUPFAM" id="SSF51905">
    <property type="entry name" value="FAD/NAD(P)-binding domain"/>
    <property type="match status" value="1"/>
</dbReference>
<comment type="function">
    <text evidence="11">FAD-dependent monooxygenase required for two non-consecutive steps during ubiquinone biosynthesis. Required for the C5-ring hydroxylation during ubiquinone biosynthesis by catalyzing the hydroxylation of 4-hydroxy-3-(all-trans-polyprenyl)benzoic acid to 3,4-dihydroxy-5-(all-trans-polyprenyl)benzoic acid. Also acts downstream of coq4, for the C1-hydroxylation during ubiquinone biosynthesis by catalyzing the hydroxylation of 2-methoxy-6-(all-trans-polyprenyl)phenol to 2-methoxy-6-(all-trans-polyprenyl)benzene-1,4-diol. The electrons required for the hydroxylation reaction are funneled indirectly to coq6 from NADPH via a ferredoxin/ferredoxin reductase system.</text>
</comment>
<organism evidence="13 14">
    <name type="scientific">Nezara viridula</name>
    <name type="common">Southern green stink bug</name>
    <name type="synonym">Cimex viridulus</name>
    <dbReference type="NCBI Taxonomy" id="85310"/>
    <lineage>
        <taxon>Eukaryota</taxon>
        <taxon>Metazoa</taxon>
        <taxon>Ecdysozoa</taxon>
        <taxon>Arthropoda</taxon>
        <taxon>Hexapoda</taxon>
        <taxon>Insecta</taxon>
        <taxon>Pterygota</taxon>
        <taxon>Neoptera</taxon>
        <taxon>Paraneoptera</taxon>
        <taxon>Hemiptera</taxon>
        <taxon>Heteroptera</taxon>
        <taxon>Panheteroptera</taxon>
        <taxon>Pentatomomorpha</taxon>
        <taxon>Pentatomoidea</taxon>
        <taxon>Pentatomidae</taxon>
        <taxon>Pentatominae</taxon>
        <taxon>Nezara</taxon>
    </lineage>
</organism>
<dbReference type="NCBIfam" id="TIGR01988">
    <property type="entry name" value="Ubi-OHases"/>
    <property type="match status" value="1"/>
</dbReference>
<evidence type="ECO:0000256" key="10">
    <source>
        <dbReference type="ARBA" id="ARBA00023136"/>
    </source>
</evidence>
<dbReference type="PRINTS" id="PR00420">
    <property type="entry name" value="RNGMNOXGNASE"/>
</dbReference>
<proteinExistence type="inferred from homology"/>
<evidence type="ECO:0000256" key="9">
    <source>
        <dbReference type="ARBA" id="ARBA00023128"/>
    </source>
</evidence>
<dbReference type="EMBL" id="OV725081">
    <property type="protein sequence ID" value="CAH1403739.1"/>
    <property type="molecule type" value="Genomic_DNA"/>
</dbReference>
<comment type="catalytic activity">
    <reaction evidence="11">
        <text>a 4-hydroxy-3-(all-trans-polyprenyl)benzoate + 2 reduced [2Fe-2S]-[ferredoxin] + O2 + 2 H(+) = a 3,4-dihydroxy-5-(all-trans-polyprenyl)benzoate + 2 oxidized [2Fe-2S]-[ferredoxin] + H2O</text>
        <dbReference type="Rhea" id="RHEA:81195"/>
        <dbReference type="Rhea" id="RHEA-COMP:9514"/>
        <dbReference type="Rhea" id="RHEA-COMP:10000"/>
        <dbReference type="Rhea" id="RHEA-COMP:10001"/>
        <dbReference type="Rhea" id="RHEA-COMP:10930"/>
        <dbReference type="ChEBI" id="CHEBI:15377"/>
        <dbReference type="ChEBI" id="CHEBI:15378"/>
        <dbReference type="ChEBI" id="CHEBI:15379"/>
        <dbReference type="ChEBI" id="CHEBI:33737"/>
        <dbReference type="ChEBI" id="CHEBI:33738"/>
        <dbReference type="ChEBI" id="CHEBI:64694"/>
        <dbReference type="ChEBI" id="CHEBI:78396"/>
        <dbReference type="EC" id="1.14.15.45"/>
    </reaction>
</comment>
<keyword evidence="9 11" id="KW-0496">Mitochondrion</keyword>
<dbReference type="OrthoDB" id="683240at2759"/>
<dbReference type="PANTHER" id="PTHR43876">
    <property type="entry name" value="UBIQUINONE BIOSYNTHESIS MONOOXYGENASE COQ6, MITOCHONDRIAL"/>
    <property type="match status" value="1"/>
</dbReference>
<evidence type="ECO:0000256" key="8">
    <source>
        <dbReference type="ARBA" id="ARBA00023033"/>
    </source>
</evidence>
<dbReference type="Proteomes" id="UP001152798">
    <property type="component" value="Chromosome 5"/>
</dbReference>
<comment type="cofactor">
    <cofactor evidence="1 11">
        <name>FAD</name>
        <dbReference type="ChEBI" id="CHEBI:57692"/>
    </cofactor>
</comment>
<dbReference type="GO" id="GO:0106364">
    <property type="term" value="F:4-hydroxy-3-all-trans-polyprenylbenzoate oxygenase activity"/>
    <property type="evidence" value="ECO:0007669"/>
    <property type="project" value="UniProtKB-EC"/>
</dbReference>
<accession>A0A9P0HKD4</accession>
<evidence type="ECO:0000256" key="2">
    <source>
        <dbReference type="ARBA" id="ARBA00005349"/>
    </source>
</evidence>
<dbReference type="Pfam" id="PF01494">
    <property type="entry name" value="FAD_binding_3"/>
    <property type="match status" value="2"/>
</dbReference>
<dbReference type="EC" id="1.14.15.46" evidence="11"/>
<dbReference type="GO" id="GO:0071949">
    <property type="term" value="F:FAD binding"/>
    <property type="evidence" value="ECO:0007669"/>
    <property type="project" value="InterPro"/>
</dbReference>
<keyword evidence="7 11" id="KW-0560">Oxidoreductase</keyword>
<evidence type="ECO:0000259" key="12">
    <source>
        <dbReference type="Pfam" id="PF01494"/>
    </source>
</evidence>
<dbReference type="HAMAP" id="MF_03193">
    <property type="entry name" value="COQ6_monooxygenase"/>
    <property type="match status" value="1"/>
</dbReference>
<comment type="subunit">
    <text evidence="11">Component of a multi-subunit COQ enzyme complex.</text>
</comment>
<keyword evidence="6 11" id="KW-0274">FAD</keyword>
<keyword evidence="10 11" id="KW-0472">Membrane</keyword>
<evidence type="ECO:0000313" key="13">
    <source>
        <dbReference type="EMBL" id="CAH1403739.1"/>
    </source>
</evidence>
<evidence type="ECO:0000256" key="3">
    <source>
        <dbReference type="ARBA" id="ARBA00022630"/>
    </source>
</evidence>
<comment type="catalytic activity">
    <reaction evidence="11">
        <text>a 2-methoxy-6-(all-trans-polyprenyl)phenol + 2 reduced [2Fe-2S]-[ferredoxin] + O2 + 2 H(+) = a 2-methoxy-6-(all-trans-polyprenyl)benzene-1,4-diol + 2 oxidized [2Fe-2S]-[ferredoxin] + H2O</text>
        <dbReference type="Rhea" id="RHEA:81183"/>
        <dbReference type="Rhea" id="RHEA-COMP:9551"/>
        <dbReference type="Rhea" id="RHEA-COMP:10000"/>
        <dbReference type="Rhea" id="RHEA-COMP:10001"/>
        <dbReference type="Rhea" id="RHEA-COMP:10858"/>
        <dbReference type="ChEBI" id="CHEBI:15377"/>
        <dbReference type="ChEBI" id="CHEBI:15378"/>
        <dbReference type="ChEBI" id="CHEBI:15379"/>
        <dbReference type="ChEBI" id="CHEBI:33737"/>
        <dbReference type="ChEBI" id="CHEBI:33738"/>
        <dbReference type="ChEBI" id="CHEBI:62731"/>
        <dbReference type="ChEBI" id="CHEBI:84166"/>
        <dbReference type="EC" id="1.14.15.46"/>
    </reaction>
</comment>
<keyword evidence="4 11" id="KW-0831">Ubiquinone biosynthesis</keyword>
<keyword evidence="5 11" id="KW-0999">Mitochondrion inner membrane</keyword>
<feature type="domain" description="FAD-binding" evidence="12">
    <location>
        <begin position="318"/>
        <end position="395"/>
    </location>
</feature>
<name>A0A9P0HKD4_NEZVI</name>
<dbReference type="InterPro" id="IPR000689">
    <property type="entry name" value="UbQ_mOase_COQ6"/>
</dbReference>
<dbReference type="InterPro" id="IPR010971">
    <property type="entry name" value="UbiH/COQ6"/>
</dbReference>
<dbReference type="InterPro" id="IPR036188">
    <property type="entry name" value="FAD/NAD-bd_sf"/>
</dbReference>